<dbReference type="InterPro" id="IPR042241">
    <property type="entry name" value="GCP_C_sf"/>
</dbReference>
<dbReference type="SMART" id="SM00129">
    <property type="entry name" value="KISc"/>
    <property type="match status" value="1"/>
</dbReference>
<feature type="domain" description="Kinesin motor" evidence="8">
    <location>
        <begin position="1222"/>
        <end position="1277"/>
    </location>
</feature>
<dbReference type="InterPro" id="IPR040457">
    <property type="entry name" value="GCP_C"/>
</dbReference>
<dbReference type="PANTHER" id="PTHR19302:SF70">
    <property type="entry name" value="GAMMA-TUBULIN COMPLEX COMPONENT 6"/>
    <property type="match status" value="1"/>
</dbReference>
<dbReference type="InterPro" id="IPR001752">
    <property type="entry name" value="Kinesin_motor_dom"/>
</dbReference>
<dbReference type="InterPro" id="IPR007259">
    <property type="entry name" value="GCP"/>
</dbReference>
<keyword evidence="4" id="KW-0493">Microtubule</keyword>
<dbReference type="SUPFAM" id="SSF52540">
    <property type="entry name" value="P-loop containing nucleoside triphosphate hydrolases"/>
    <property type="match status" value="1"/>
</dbReference>
<evidence type="ECO:0000256" key="6">
    <source>
        <dbReference type="PROSITE-ProRule" id="PRU00283"/>
    </source>
</evidence>
<comment type="similarity">
    <text evidence="6">Belongs to the TRAFAC class myosin-kinesin ATPase superfamily. Kinesin family.</text>
</comment>
<evidence type="ECO:0000256" key="4">
    <source>
        <dbReference type="ARBA" id="ARBA00022701"/>
    </source>
</evidence>
<dbReference type="RefSeq" id="XP_064721369.1">
    <property type="nucleotide sequence ID" value="XM_064865297.1"/>
</dbReference>
<dbReference type="PROSITE" id="PS50067">
    <property type="entry name" value="KINESIN_MOTOR_2"/>
    <property type="match status" value="1"/>
</dbReference>
<comment type="caution">
    <text evidence="6">Lacks conserved residue(s) required for the propagation of feature annotation.</text>
</comment>
<evidence type="ECO:0000256" key="3">
    <source>
        <dbReference type="ARBA" id="ARBA00022490"/>
    </source>
</evidence>
<keyword evidence="5" id="KW-0206">Cytoskeleton</keyword>
<dbReference type="GeneID" id="89990227"/>
<dbReference type="Gene3D" id="1.20.120.1900">
    <property type="entry name" value="Gamma-tubulin complex, C-terminal domain"/>
    <property type="match status" value="1"/>
</dbReference>
<reference evidence="9 10" key="1">
    <citation type="submission" date="2024-01" db="EMBL/GenBank/DDBJ databases">
        <title>Comparative genomics of Cryptococcus and Kwoniella reveals pathogenesis evolution and contrasting modes of karyotype evolution via chromosome fusion or intercentromeric recombination.</title>
        <authorList>
            <person name="Coelho M.A."/>
            <person name="David-Palma M."/>
            <person name="Shea T."/>
            <person name="Bowers K."/>
            <person name="McGinley-Smith S."/>
            <person name="Mohammad A.W."/>
            <person name="Gnirke A."/>
            <person name="Yurkov A.M."/>
            <person name="Nowrousian M."/>
            <person name="Sun S."/>
            <person name="Cuomo C.A."/>
            <person name="Heitman J."/>
        </authorList>
    </citation>
    <scope>NUCLEOTIDE SEQUENCE [LARGE SCALE GENOMIC DNA]</scope>
    <source>
        <strain evidence="9 10">7685027</strain>
    </source>
</reference>
<dbReference type="PRINTS" id="PR00380">
    <property type="entry name" value="KINESINHEAVY"/>
</dbReference>
<feature type="region of interest" description="Disordered" evidence="7">
    <location>
        <begin position="493"/>
        <end position="530"/>
    </location>
</feature>
<comment type="subcellular location">
    <subcellularLocation>
        <location evidence="1">Cytoplasm</location>
        <location evidence="1">Cytoskeleton</location>
    </subcellularLocation>
</comment>
<keyword evidence="3" id="KW-0963">Cytoplasm</keyword>
<feature type="compositionally biased region" description="Polar residues" evidence="7">
    <location>
        <begin position="493"/>
        <end position="512"/>
    </location>
</feature>
<keyword evidence="10" id="KW-1185">Reference proteome</keyword>
<protein>
    <recommendedName>
        <fullName evidence="8">Kinesin motor domain-containing protein</fullName>
    </recommendedName>
</protein>
<evidence type="ECO:0000256" key="7">
    <source>
        <dbReference type="SAM" id="MobiDB-lite"/>
    </source>
</evidence>
<evidence type="ECO:0000313" key="10">
    <source>
        <dbReference type="Proteomes" id="UP001432216"/>
    </source>
</evidence>
<dbReference type="InterPro" id="IPR036961">
    <property type="entry name" value="Kinesin_motor_dom_sf"/>
</dbReference>
<organism evidence="9 10">
    <name type="scientific">Cryptococcus decagattii</name>
    <dbReference type="NCBI Taxonomy" id="1859122"/>
    <lineage>
        <taxon>Eukaryota</taxon>
        <taxon>Fungi</taxon>
        <taxon>Dikarya</taxon>
        <taxon>Basidiomycota</taxon>
        <taxon>Agaricomycotina</taxon>
        <taxon>Tremellomycetes</taxon>
        <taxon>Tremellales</taxon>
        <taxon>Cryptococcaceae</taxon>
        <taxon>Cryptococcus</taxon>
        <taxon>Cryptococcus gattii species complex</taxon>
    </lineage>
</organism>
<accession>A0ABZ2AUA3</accession>
<comment type="similarity">
    <text evidence="2">Belongs to the TUBGCP family.</text>
</comment>
<dbReference type="PANTHER" id="PTHR19302">
    <property type="entry name" value="GAMMA TUBULIN COMPLEX PROTEIN"/>
    <property type="match status" value="1"/>
</dbReference>
<name>A0ABZ2AUA3_9TREE</name>
<gene>
    <name evidence="9" type="ORF">IAS62_003455</name>
</gene>
<evidence type="ECO:0000256" key="1">
    <source>
        <dbReference type="ARBA" id="ARBA00004245"/>
    </source>
</evidence>
<dbReference type="Proteomes" id="UP001432216">
    <property type="component" value="Chromosome 5"/>
</dbReference>
<dbReference type="Pfam" id="PF00225">
    <property type="entry name" value="Kinesin"/>
    <property type="match status" value="1"/>
</dbReference>
<proteinExistence type="inferred from homology"/>
<evidence type="ECO:0000313" key="9">
    <source>
        <dbReference type="EMBL" id="WVO22130.1"/>
    </source>
</evidence>
<dbReference type="InterPro" id="IPR027417">
    <property type="entry name" value="P-loop_NTPase"/>
</dbReference>
<sequence>MTSKTLSKSSGDLRSSSNLFPLGQAPLAYLPDETHLENKRFKVINPLFCLPKLQEYSSTQDRLLLGLRPDAQCRSEDHSQVSVTGSLERFEDELPVVRSGPALQLGHHGDALDHETLWEQVSSGHTTKLARSSPLRTWDLDSENHSSVSRPFFLSERSPYDFDCVISSLESSSLLDDPITLPQSVTFESKYLLELLLRATLGTVTTCELIWDKKLSAFVWNEKNEGVLGLERETLSGFRTNFLSIGTAVRRLELIIGSQNTLPLTSTHHSLFHALETYLTYIKDRLACAAAECHKQGPSGWNSWMLATRHVRQLAETLCGVMLWPTSSPDASALPSRASALLTHLYGQFVAILATSPSQHHPSPIALAYILSQASAPFLSLLQLWLGFPGTDEEDQSPGSQPWADLGISRKLVGDAWEYEFSAGRMPGFIPKEARRILYEAGKGLRTLKVATQGLHPLCNIRLAIDIKWTWGNSENSELRNHVRHIQRQVDNWRQHQLSRSSSNRLPQTPSQGEDKEDYIESNELSPARHKKNALYQNPESDIDELWSLFNKPPGSQLSVSHQEHSNLESPLWGPTPLTHLHDFISRHSSPNHPLLPLFCPTLSIFISNQILDPLLAHATLISTSLVSLYLHDLQFLDHLDVLRAFWLAGDSGFMERVSSALFGKDSAGAGEAVGLGKRARIRARLGLGEDDDKQDGDGDWGIGLGIGLSERSQWPPGGAELAYALRTTLLNYENSDKEKPGGSVWEDVGDRVSFAIRELPEEENRGKRARWLNPQAIEALDFLYLSYSPSAAITNILPRQLMGKYQAIHNLILRLSRVDLVLRTMYWDVIHQFELFDEPLKVGVDLKPSSRLPHFLVQKRSTRSLFPQGSTAQRRLQILRFRMTHFINVFGRYVSDSAIENNWDAMRRRLERLREDCTGKAHKQQETAEEEPDEVWVEAALHDEEVDEIVPARRLQSIHSIVLYHNMVLDKICNACLLGPQSGQQVTFKILMVLFELVLDLGKAVKEVERGMMGWEDGVEKVGEIEKEWHEKEATFLRALERLSSRSTYPKTNIVDRGDGIDQDLQALYGNGENKSGDRIYGDPEWLGGNDLRELWLRLTIKVGGGIAAQGRPRNKDEKKSNGAHDIWTLRVEDGVERSYEATSALSFFPLPSPSLTLPSPLTRSSATSIAVTHPSSNAILHNITTPPCPYPVASPPHPPVLYLHPPLLRLILKHYLIPFKSRGHIPYRDSKLTRMLQDSIGGNALTTMIACVSPIEANIGETLNTIKYASRARNIRNSAKVNQVEAGWDDVEYLQNIVLKLRKQVVVLEGEGKVGMSEDDLKQGEKLARKLAELQKDHTQLYDPLMMEYEKVVFALNQQLDDLCAEIT</sequence>
<dbReference type="EMBL" id="CP143810">
    <property type="protein sequence ID" value="WVO22130.1"/>
    <property type="molecule type" value="Genomic_DNA"/>
</dbReference>
<evidence type="ECO:0000256" key="2">
    <source>
        <dbReference type="ARBA" id="ARBA00010337"/>
    </source>
</evidence>
<dbReference type="Pfam" id="PF04130">
    <property type="entry name" value="GCP_C_terminal"/>
    <property type="match status" value="1"/>
</dbReference>
<evidence type="ECO:0000256" key="5">
    <source>
        <dbReference type="ARBA" id="ARBA00023212"/>
    </source>
</evidence>
<dbReference type="Gene3D" id="3.40.850.10">
    <property type="entry name" value="Kinesin motor domain"/>
    <property type="match status" value="1"/>
</dbReference>
<evidence type="ECO:0000259" key="8">
    <source>
        <dbReference type="PROSITE" id="PS50067"/>
    </source>
</evidence>